<dbReference type="Pfam" id="PF13472">
    <property type="entry name" value="Lipase_GDSL_2"/>
    <property type="match status" value="1"/>
</dbReference>
<organism evidence="2 3">
    <name type="scientific">Trujillonella endophytica</name>
    <dbReference type="NCBI Taxonomy" id="673521"/>
    <lineage>
        <taxon>Bacteria</taxon>
        <taxon>Bacillati</taxon>
        <taxon>Actinomycetota</taxon>
        <taxon>Actinomycetes</taxon>
        <taxon>Geodermatophilales</taxon>
        <taxon>Geodermatophilaceae</taxon>
        <taxon>Trujillonella</taxon>
    </lineage>
</organism>
<evidence type="ECO:0000259" key="1">
    <source>
        <dbReference type="Pfam" id="PF13472"/>
    </source>
</evidence>
<protein>
    <submittedName>
        <fullName evidence="2">Lysophospholipase L1</fullName>
    </submittedName>
</protein>
<proteinExistence type="predicted"/>
<dbReference type="PANTHER" id="PTHR30383">
    <property type="entry name" value="THIOESTERASE 1/PROTEASE 1/LYSOPHOSPHOLIPASE L1"/>
    <property type="match status" value="1"/>
</dbReference>
<accession>A0A1H8SWZ6</accession>
<dbReference type="InterPro" id="IPR051532">
    <property type="entry name" value="Ester_Hydrolysis_Enzymes"/>
</dbReference>
<reference evidence="3" key="1">
    <citation type="submission" date="2016-10" db="EMBL/GenBank/DDBJ databases">
        <authorList>
            <person name="Varghese N."/>
            <person name="Submissions S."/>
        </authorList>
    </citation>
    <scope>NUCLEOTIDE SEQUENCE [LARGE SCALE GENOMIC DNA]</scope>
    <source>
        <strain evidence="3">DSM 45413</strain>
    </source>
</reference>
<dbReference type="Proteomes" id="UP000198960">
    <property type="component" value="Unassembled WGS sequence"/>
</dbReference>
<dbReference type="AlphaFoldDB" id="A0A1H8SWZ6"/>
<name>A0A1H8SWZ6_9ACTN</name>
<sequence>MDHVKASPERTPELSALLRGAAYPATAAAPHPRADPAAADRLPADTWGTAQLPVGVRLELTGTARAIDVTYTTATGELGYRGAGAGTTFAVWTGDTLVDEQPAELGRATVRLRLAPDGERSVVHLPEGMRPTISAVEAVDGAIAPAPAQPRWLAYGDSITEGWSASAPALAWPAVAGRRHGLDVVNLGYAGSARAELVSAEGIAALPADVVSIAVGTNCWNRIPHSAGLMRELLRAFLAVVRSGHPATPVVVVSPVVRPDAETTPNLLGATLADLRAAIEQAVTEQVAAGDRALVLVPGADLLDAGLLVDGVHPGDEGHRVLADRIGAAVADAVAGRTPAGATT</sequence>
<dbReference type="InterPro" id="IPR036514">
    <property type="entry name" value="SGNH_hydro_sf"/>
</dbReference>
<keyword evidence="3" id="KW-1185">Reference proteome</keyword>
<dbReference type="EMBL" id="FOEE01000005">
    <property type="protein sequence ID" value="SEO82844.1"/>
    <property type="molecule type" value="Genomic_DNA"/>
</dbReference>
<evidence type="ECO:0000313" key="2">
    <source>
        <dbReference type="EMBL" id="SEO82844.1"/>
    </source>
</evidence>
<dbReference type="RefSeq" id="WP_091942433.1">
    <property type="nucleotide sequence ID" value="NZ_FOEE01000005.1"/>
</dbReference>
<dbReference type="STRING" id="673521.SAMN05660991_01878"/>
<feature type="domain" description="SGNH hydrolase-type esterase" evidence="1">
    <location>
        <begin position="154"/>
        <end position="321"/>
    </location>
</feature>
<evidence type="ECO:0000313" key="3">
    <source>
        <dbReference type="Proteomes" id="UP000198960"/>
    </source>
</evidence>
<dbReference type="InterPro" id="IPR013830">
    <property type="entry name" value="SGNH_hydro"/>
</dbReference>
<dbReference type="Gene3D" id="2.60.120.260">
    <property type="entry name" value="Galactose-binding domain-like"/>
    <property type="match status" value="1"/>
</dbReference>
<gene>
    <name evidence="2" type="ORF">SAMN05660991_01878</name>
</gene>
<dbReference type="SUPFAM" id="SSF52266">
    <property type="entry name" value="SGNH hydrolase"/>
    <property type="match status" value="1"/>
</dbReference>
<dbReference type="Gene3D" id="3.40.50.1110">
    <property type="entry name" value="SGNH hydrolase"/>
    <property type="match status" value="1"/>
</dbReference>
<dbReference type="OrthoDB" id="2060945at2"/>